<evidence type="ECO:0000259" key="4">
    <source>
        <dbReference type="Pfam" id="PF01551"/>
    </source>
</evidence>
<evidence type="ECO:0000313" key="6">
    <source>
        <dbReference type="EMBL" id="RDY29798.1"/>
    </source>
</evidence>
<dbReference type="Proteomes" id="UP000215694">
    <property type="component" value="Unassembled WGS sequence"/>
</dbReference>
<dbReference type="GO" id="GO:0004222">
    <property type="term" value="F:metalloendopeptidase activity"/>
    <property type="evidence" value="ECO:0007669"/>
    <property type="project" value="TreeGrafter"/>
</dbReference>
<gene>
    <name evidence="6" type="ORF">CHL78_001040</name>
</gene>
<evidence type="ECO:0000259" key="5">
    <source>
        <dbReference type="Pfam" id="PF24568"/>
    </source>
</evidence>
<dbReference type="InterPro" id="IPR050570">
    <property type="entry name" value="Cell_wall_metabolism_enzyme"/>
</dbReference>
<feature type="compositionally biased region" description="Polar residues" evidence="3">
    <location>
        <begin position="128"/>
        <end position="137"/>
    </location>
</feature>
<reference evidence="6 7" key="1">
    <citation type="journal article" date="2017" name="Genome Announc.">
        <title>Draft Genome Sequence of Romboutsia weinsteinii sp. nov. Strain CCRI-19649(T) Isolated from Surface Water.</title>
        <authorList>
            <person name="Maheux A.F."/>
            <person name="Boudreau D.K."/>
            <person name="Berube E."/>
            <person name="Boissinot M."/>
            <person name="Cantin P."/>
            <person name="Raymond F."/>
            <person name="Corbeil J."/>
            <person name="Omar R.F."/>
            <person name="Bergeron M.G."/>
        </authorList>
    </citation>
    <scope>NUCLEOTIDE SEQUENCE [LARGE SCALE GENOMIC DNA]</scope>
    <source>
        <strain evidence="6 7">CCRI-19649</strain>
    </source>
</reference>
<feature type="region of interest" description="Disordered" evidence="3">
    <location>
        <begin position="111"/>
        <end position="138"/>
    </location>
</feature>
<dbReference type="Pfam" id="PF01551">
    <property type="entry name" value="Peptidase_M23"/>
    <property type="match status" value="1"/>
</dbReference>
<feature type="domain" description="Peptidoglycan hydrolase PcsB coiled-coil" evidence="5">
    <location>
        <begin position="3"/>
        <end position="47"/>
    </location>
</feature>
<feature type="compositionally biased region" description="Low complexity" evidence="3">
    <location>
        <begin position="115"/>
        <end position="127"/>
    </location>
</feature>
<keyword evidence="7" id="KW-1185">Reference proteome</keyword>
<dbReference type="PANTHER" id="PTHR21666">
    <property type="entry name" value="PEPTIDASE-RELATED"/>
    <property type="match status" value="1"/>
</dbReference>
<sequence length="261" mass="28581">MGFVKVILSSSSLSDFFNNIYIVKQVVDQDKVLLKELDVNKSEIETKEKQLEDKKVKQEELKMALEKDNQMIESDKAELEGLKDKLTKEEDDLESEISKLAAEAAAKLAAEKAAQDAQNSQNSQNNNETGAVISSGSWPVPGYSRVSSPYGYRNHPILNRQEFHTGIDIPAPQGTPVTSFDDGKVIFSGVKGGYGNTIMIQHDDGKVTLYAHNSALTASVGDRVQKGQVVAKIGSTGMSTGPHLHFEIRINGSHTNPMNYL</sequence>
<dbReference type="Pfam" id="PF24568">
    <property type="entry name" value="CC_PcsB"/>
    <property type="match status" value="1"/>
</dbReference>
<dbReference type="InterPro" id="IPR011055">
    <property type="entry name" value="Dup_hybrid_motif"/>
</dbReference>
<dbReference type="InterPro" id="IPR057309">
    <property type="entry name" value="PcsB_CC"/>
</dbReference>
<proteinExistence type="predicted"/>
<dbReference type="Gene3D" id="2.70.70.10">
    <property type="entry name" value="Glucose Permease (Domain IIA)"/>
    <property type="match status" value="1"/>
</dbReference>
<dbReference type="PANTHER" id="PTHR21666:SF270">
    <property type="entry name" value="MUREIN HYDROLASE ACTIVATOR ENVC"/>
    <property type="match status" value="1"/>
</dbReference>
<feature type="coiled-coil region" evidence="2">
    <location>
        <begin position="34"/>
        <end position="103"/>
    </location>
</feature>
<dbReference type="Gene3D" id="6.10.250.3150">
    <property type="match status" value="1"/>
</dbReference>
<evidence type="ECO:0000313" key="7">
    <source>
        <dbReference type="Proteomes" id="UP000215694"/>
    </source>
</evidence>
<dbReference type="InterPro" id="IPR016047">
    <property type="entry name" value="M23ase_b-sheet_dom"/>
</dbReference>
<protein>
    <submittedName>
        <fullName evidence="6">Uncharacterized protein</fullName>
    </submittedName>
</protein>
<evidence type="ECO:0000256" key="1">
    <source>
        <dbReference type="ARBA" id="ARBA00022729"/>
    </source>
</evidence>
<keyword evidence="2" id="KW-0175">Coiled coil</keyword>
<name>A0A371JAW5_9FIRM</name>
<comment type="caution">
    <text evidence="6">The sequence shown here is derived from an EMBL/GenBank/DDBJ whole genome shotgun (WGS) entry which is preliminary data.</text>
</comment>
<dbReference type="OrthoDB" id="9809488at2"/>
<dbReference type="FunFam" id="2.70.70.10:FF:000006">
    <property type="entry name" value="M23 family peptidase"/>
    <property type="match status" value="1"/>
</dbReference>
<evidence type="ECO:0000256" key="2">
    <source>
        <dbReference type="SAM" id="Coils"/>
    </source>
</evidence>
<dbReference type="CDD" id="cd12797">
    <property type="entry name" value="M23_peptidase"/>
    <property type="match status" value="1"/>
</dbReference>
<organism evidence="6 7">
    <name type="scientific">Romboutsia weinsteinii</name>
    <dbReference type="NCBI Taxonomy" id="2020949"/>
    <lineage>
        <taxon>Bacteria</taxon>
        <taxon>Bacillati</taxon>
        <taxon>Bacillota</taxon>
        <taxon>Clostridia</taxon>
        <taxon>Peptostreptococcales</taxon>
        <taxon>Peptostreptococcaceae</taxon>
        <taxon>Romboutsia</taxon>
    </lineage>
</organism>
<dbReference type="AlphaFoldDB" id="A0A371JAW5"/>
<dbReference type="SUPFAM" id="SSF51261">
    <property type="entry name" value="Duplicated hybrid motif"/>
    <property type="match status" value="1"/>
</dbReference>
<evidence type="ECO:0000256" key="3">
    <source>
        <dbReference type="SAM" id="MobiDB-lite"/>
    </source>
</evidence>
<accession>A0A371JAW5</accession>
<dbReference type="EMBL" id="NOJY02000001">
    <property type="protein sequence ID" value="RDY29798.1"/>
    <property type="molecule type" value="Genomic_DNA"/>
</dbReference>
<keyword evidence="1" id="KW-0732">Signal</keyword>
<feature type="domain" description="M23ase beta-sheet core" evidence="4">
    <location>
        <begin position="163"/>
        <end position="257"/>
    </location>
</feature>